<keyword evidence="7" id="KW-0812">Transmembrane</keyword>
<dbReference type="Pfam" id="PF00355">
    <property type="entry name" value="Rieske"/>
    <property type="match status" value="1"/>
</dbReference>
<dbReference type="SUPFAM" id="SSF50022">
    <property type="entry name" value="ISP domain"/>
    <property type="match status" value="1"/>
</dbReference>
<evidence type="ECO:0000256" key="3">
    <source>
        <dbReference type="ARBA" id="ARBA00023004"/>
    </source>
</evidence>
<evidence type="ECO:0000256" key="7">
    <source>
        <dbReference type="SAM" id="Phobius"/>
    </source>
</evidence>
<keyword evidence="10" id="KW-1185">Reference proteome</keyword>
<evidence type="ECO:0000256" key="4">
    <source>
        <dbReference type="ARBA" id="ARBA00023014"/>
    </source>
</evidence>
<dbReference type="InterPro" id="IPR014349">
    <property type="entry name" value="Rieske_Fe-S_prot"/>
</dbReference>
<dbReference type="KEGG" id="nall:PP769_01025"/>
<proteinExistence type="predicted"/>
<dbReference type="Proteomes" id="UP001302719">
    <property type="component" value="Chromosome"/>
</dbReference>
<sequence>MPSSNESDIVLSAFPKGTLMMEDGLSTPVGTRRSFFVKTTVFISSLIGISLAVPLIGYVIAPALQRRNKEWVSLGKADALPVGEPKPMDYTMTEKDGWQEIHTTKGVWAVKQPDGEVTVFSPICPHLGCGYRWDQQDRLFKCPCHGSVYDMNGTVKAGPAPRPLDTLPSKIENGDLLVQYEEYKSGLAKKVEL</sequence>
<keyword evidence="1" id="KW-0001">2Fe-2S</keyword>
<dbReference type="EMBL" id="CP116967">
    <property type="protein sequence ID" value="WNM58375.1"/>
    <property type="molecule type" value="Genomic_DNA"/>
</dbReference>
<evidence type="ECO:0000259" key="8">
    <source>
        <dbReference type="PROSITE" id="PS51296"/>
    </source>
</evidence>
<evidence type="ECO:0000313" key="9">
    <source>
        <dbReference type="EMBL" id="WNM58375.1"/>
    </source>
</evidence>
<dbReference type="AlphaFoldDB" id="A0AA96GDW0"/>
<dbReference type="GO" id="GO:0046872">
    <property type="term" value="F:metal ion binding"/>
    <property type="evidence" value="ECO:0007669"/>
    <property type="project" value="UniProtKB-KW"/>
</dbReference>
<keyword evidence="2" id="KW-0479">Metal-binding</keyword>
<dbReference type="GO" id="GO:0051537">
    <property type="term" value="F:2 iron, 2 sulfur cluster binding"/>
    <property type="evidence" value="ECO:0007669"/>
    <property type="project" value="UniProtKB-KW"/>
</dbReference>
<dbReference type="PRINTS" id="PR00162">
    <property type="entry name" value="RIESKE"/>
</dbReference>
<keyword evidence="5" id="KW-1015">Disulfide bond</keyword>
<comment type="cofactor">
    <cofactor evidence="6">
        <name>[2Fe-2S] cluster</name>
        <dbReference type="ChEBI" id="CHEBI:190135"/>
    </cofactor>
</comment>
<dbReference type="Gene3D" id="2.102.10.10">
    <property type="entry name" value="Rieske [2Fe-2S] iron-sulphur domain"/>
    <property type="match status" value="1"/>
</dbReference>
<organism evidence="9 10">
    <name type="scientific">Candidatus Nitrospira allomarina</name>
    <dbReference type="NCBI Taxonomy" id="3020900"/>
    <lineage>
        <taxon>Bacteria</taxon>
        <taxon>Pseudomonadati</taxon>
        <taxon>Nitrospirota</taxon>
        <taxon>Nitrospiria</taxon>
        <taxon>Nitrospirales</taxon>
        <taxon>Nitrospiraceae</taxon>
        <taxon>Nitrospira</taxon>
    </lineage>
</organism>
<dbReference type="PROSITE" id="PS51296">
    <property type="entry name" value="RIESKE"/>
    <property type="match status" value="1"/>
</dbReference>
<accession>A0AA96GDW0</accession>
<protein>
    <submittedName>
        <fullName evidence="9">Ubiquinol-cytochrome c reductase iron-sulfur subunit</fullName>
    </submittedName>
</protein>
<dbReference type="PANTHER" id="PTHR10134">
    <property type="entry name" value="CYTOCHROME B-C1 COMPLEX SUBUNIT RIESKE, MITOCHONDRIAL"/>
    <property type="match status" value="1"/>
</dbReference>
<reference evidence="9 10" key="1">
    <citation type="submission" date="2023-01" db="EMBL/GenBank/DDBJ databases">
        <title>Cultivation and genomic characterization of new, ubiquitous marine nitrite-oxidizing bacteria from the Nitrospirales.</title>
        <authorList>
            <person name="Mueller A.J."/>
            <person name="Daebeler A."/>
            <person name="Herbold C.W."/>
            <person name="Kirkegaard R.H."/>
            <person name="Daims H."/>
        </authorList>
    </citation>
    <scope>NUCLEOTIDE SEQUENCE [LARGE SCALE GENOMIC DNA]</scope>
    <source>
        <strain evidence="9 10">VA</strain>
    </source>
</reference>
<gene>
    <name evidence="9" type="ORF">PP769_01025</name>
</gene>
<keyword evidence="7" id="KW-1133">Transmembrane helix</keyword>
<evidence type="ECO:0000256" key="2">
    <source>
        <dbReference type="ARBA" id="ARBA00022723"/>
    </source>
</evidence>
<evidence type="ECO:0000256" key="6">
    <source>
        <dbReference type="ARBA" id="ARBA00034078"/>
    </source>
</evidence>
<dbReference type="RefSeq" id="WP_312644116.1">
    <property type="nucleotide sequence ID" value="NZ_CP116967.1"/>
</dbReference>
<dbReference type="InterPro" id="IPR036922">
    <property type="entry name" value="Rieske_2Fe-2S_sf"/>
</dbReference>
<name>A0AA96GDW0_9BACT</name>
<evidence type="ECO:0000256" key="5">
    <source>
        <dbReference type="ARBA" id="ARBA00023157"/>
    </source>
</evidence>
<keyword evidence="7" id="KW-0472">Membrane</keyword>
<feature type="domain" description="Rieske" evidence="8">
    <location>
        <begin position="109"/>
        <end position="178"/>
    </location>
</feature>
<keyword evidence="4" id="KW-0411">Iron-sulfur</keyword>
<evidence type="ECO:0000313" key="10">
    <source>
        <dbReference type="Proteomes" id="UP001302719"/>
    </source>
</evidence>
<dbReference type="InterPro" id="IPR017941">
    <property type="entry name" value="Rieske_2Fe-2S"/>
</dbReference>
<dbReference type="InterPro" id="IPR005805">
    <property type="entry name" value="Rieske_Fe-S_prot_C"/>
</dbReference>
<dbReference type="CDD" id="cd03467">
    <property type="entry name" value="Rieske"/>
    <property type="match status" value="1"/>
</dbReference>
<evidence type="ECO:0000256" key="1">
    <source>
        <dbReference type="ARBA" id="ARBA00022714"/>
    </source>
</evidence>
<keyword evidence="3" id="KW-0408">Iron</keyword>
<feature type="transmembrane region" description="Helical" evidence="7">
    <location>
        <begin position="41"/>
        <end position="61"/>
    </location>
</feature>
<dbReference type="GO" id="GO:0016020">
    <property type="term" value="C:membrane"/>
    <property type="evidence" value="ECO:0007669"/>
    <property type="project" value="InterPro"/>
</dbReference>